<comment type="caution">
    <text evidence="1">The sequence shown here is derived from an EMBL/GenBank/DDBJ whole genome shotgun (WGS) entry which is preliminary data.</text>
</comment>
<reference evidence="1 2" key="2">
    <citation type="journal article" date="2022" name="Mol. Ecol. Resour.">
        <title>The genomes of chicory, endive, great burdock and yacon provide insights into Asteraceae paleo-polyploidization history and plant inulin production.</title>
        <authorList>
            <person name="Fan W."/>
            <person name="Wang S."/>
            <person name="Wang H."/>
            <person name="Wang A."/>
            <person name="Jiang F."/>
            <person name="Liu H."/>
            <person name="Zhao H."/>
            <person name="Xu D."/>
            <person name="Zhang Y."/>
        </authorList>
    </citation>
    <scope>NUCLEOTIDE SEQUENCE [LARGE SCALE GENOMIC DNA]</scope>
    <source>
        <strain evidence="2">cv. Yunnan</strain>
        <tissue evidence="1">Leaves</tissue>
    </source>
</reference>
<organism evidence="1 2">
    <name type="scientific">Smallanthus sonchifolius</name>
    <dbReference type="NCBI Taxonomy" id="185202"/>
    <lineage>
        <taxon>Eukaryota</taxon>
        <taxon>Viridiplantae</taxon>
        <taxon>Streptophyta</taxon>
        <taxon>Embryophyta</taxon>
        <taxon>Tracheophyta</taxon>
        <taxon>Spermatophyta</taxon>
        <taxon>Magnoliopsida</taxon>
        <taxon>eudicotyledons</taxon>
        <taxon>Gunneridae</taxon>
        <taxon>Pentapetalae</taxon>
        <taxon>asterids</taxon>
        <taxon>campanulids</taxon>
        <taxon>Asterales</taxon>
        <taxon>Asteraceae</taxon>
        <taxon>Asteroideae</taxon>
        <taxon>Heliantheae alliance</taxon>
        <taxon>Millerieae</taxon>
        <taxon>Smallanthus</taxon>
    </lineage>
</organism>
<keyword evidence="2" id="KW-1185">Reference proteome</keyword>
<evidence type="ECO:0000313" key="1">
    <source>
        <dbReference type="EMBL" id="KAI3743983.1"/>
    </source>
</evidence>
<gene>
    <name evidence="1" type="ORF">L1987_57055</name>
</gene>
<accession>A0ACB9DBY8</accession>
<name>A0ACB9DBY8_9ASTR</name>
<protein>
    <submittedName>
        <fullName evidence="1">Uncharacterized protein</fullName>
    </submittedName>
</protein>
<reference evidence="2" key="1">
    <citation type="journal article" date="2022" name="Mol. Ecol. Resour.">
        <title>The genomes of chicory, endive, great burdock and yacon provide insights into Asteraceae palaeo-polyploidization history and plant inulin production.</title>
        <authorList>
            <person name="Fan W."/>
            <person name="Wang S."/>
            <person name="Wang H."/>
            <person name="Wang A."/>
            <person name="Jiang F."/>
            <person name="Liu H."/>
            <person name="Zhao H."/>
            <person name="Xu D."/>
            <person name="Zhang Y."/>
        </authorList>
    </citation>
    <scope>NUCLEOTIDE SEQUENCE [LARGE SCALE GENOMIC DNA]</scope>
    <source>
        <strain evidence="2">cv. Yunnan</strain>
    </source>
</reference>
<dbReference type="Proteomes" id="UP001056120">
    <property type="component" value="Linkage Group LG19"/>
</dbReference>
<dbReference type="EMBL" id="CM042036">
    <property type="protein sequence ID" value="KAI3743983.1"/>
    <property type="molecule type" value="Genomic_DNA"/>
</dbReference>
<proteinExistence type="predicted"/>
<sequence length="540" mass="60284">MVNLVTTFKHVLISLLYLCAHNMLHVMAQWSKGGSTRFYDFKVQMLEVNKLCNTRNIVTINQKYPGPVVYAQEDDRVIVKLTNESPYNATIHWHGVRQMLSCWSDGPSYITQCPVQPGQTFTYEFTLTSQKGTLFWHAHFSWLRATVYGALIIYPKTGVPYPFKQPYEEHIVILGEYWLQDLVQLEKTVMASGTSGPVADAYTINGHPGPKYNCSANDVYKIDVLPGKTYMLRLIGALLNMESFFSIANHKLTIVEADGEYTKPFTTDRVMLGPGHTLNVLVMADQKIGRYSMAMGPYMFDDNLAVKTIMDGLRSLEVGNVPKEIDTNLFFTIGINVNKCGSKTPKQNCQGVHGGVMAASMNNNSFIKPDIPILQAYYDHIKGHYTEDFPGSPLKFYDFVNGAPNSPPNNTGSTYGTRTKVLEYGSRVQLILQDTGTLSTENHPIHLHGYSFYVIGYGSGNYNPQTASFNLVDPPYMNTIGVPVGGWAAIRFVADNPGVWAMHCHLEIHFDWGLSVALIVKNGKGPMETLPHPPPDMPHC</sequence>
<evidence type="ECO:0000313" key="2">
    <source>
        <dbReference type="Proteomes" id="UP001056120"/>
    </source>
</evidence>